<accession>A0A964UZD1</accession>
<gene>
    <name evidence="1" type="ORF">GUY60_37985</name>
</gene>
<evidence type="ECO:0008006" key="3">
    <source>
        <dbReference type="Google" id="ProtNLM"/>
    </source>
</evidence>
<name>A0A964UZD1_9ACTN</name>
<protein>
    <recommendedName>
        <fullName evidence="3">SMI1/KNR4 family protein</fullName>
    </recommendedName>
</protein>
<evidence type="ECO:0000313" key="2">
    <source>
        <dbReference type="Proteomes" id="UP000598297"/>
    </source>
</evidence>
<keyword evidence="2" id="KW-1185">Reference proteome</keyword>
<dbReference type="EMBL" id="JAAAHS010000765">
    <property type="protein sequence ID" value="NBE57103.1"/>
    <property type="molecule type" value="Genomic_DNA"/>
</dbReference>
<comment type="caution">
    <text evidence="1">The sequence shown here is derived from an EMBL/GenBank/DDBJ whole genome shotgun (WGS) entry which is preliminary data.</text>
</comment>
<proteinExistence type="predicted"/>
<organism evidence="1 2">
    <name type="scientific">Streptomyces boluensis</name>
    <dbReference type="NCBI Taxonomy" id="1775135"/>
    <lineage>
        <taxon>Bacteria</taxon>
        <taxon>Bacillati</taxon>
        <taxon>Actinomycetota</taxon>
        <taxon>Actinomycetes</taxon>
        <taxon>Kitasatosporales</taxon>
        <taxon>Streptomycetaceae</taxon>
        <taxon>Streptomyces</taxon>
    </lineage>
</organism>
<dbReference type="OrthoDB" id="9179578at2"/>
<sequence length="192" mass="21969">MRDAYSPVPELNLLKEFLDRSGDHLGAIGFELFDWNDDLDWFCGAAPDAYLDRLIPFAYATSSGSYYALWRCDDRSDLATLPVVFFGDEGDLRIEAADLRELFQLLGAAPDPEELDDLFDTDDPEGREDRERFDVTLAEYQAWLRREFGLAPLDADEQRVGMHTLRFTHWIAEFADEGLLRHVTRTLGVQQG</sequence>
<dbReference type="Proteomes" id="UP000598297">
    <property type="component" value="Unassembled WGS sequence"/>
</dbReference>
<evidence type="ECO:0000313" key="1">
    <source>
        <dbReference type="EMBL" id="NBE57103.1"/>
    </source>
</evidence>
<dbReference type="AlphaFoldDB" id="A0A964UZD1"/>
<reference evidence="1" key="1">
    <citation type="submission" date="2020-01" db="EMBL/GenBank/DDBJ databases">
        <title>Whole-genome analyses of novel actinobacteria.</title>
        <authorList>
            <person name="Sahin N."/>
        </authorList>
    </citation>
    <scope>NUCLEOTIDE SEQUENCE</scope>
    <source>
        <strain evidence="1">YC537</strain>
    </source>
</reference>